<gene>
    <name evidence="3" type="ORF">CBR_g8865</name>
</gene>
<feature type="compositionally biased region" description="Basic and acidic residues" evidence="1">
    <location>
        <begin position="819"/>
        <end position="836"/>
    </location>
</feature>
<feature type="compositionally biased region" description="Basic and acidic residues" evidence="1">
    <location>
        <begin position="182"/>
        <end position="195"/>
    </location>
</feature>
<dbReference type="Pfam" id="PF04937">
    <property type="entry name" value="DUF659"/>
    <property type="match status" value="1"/>
</dbReference>
<accession>A0A388KN08</accession>
<feature type="compositionally biased region" description="Acidic residues" evidence="1">
    <location>
        <begin position="654"/>
        <end position="666"/>
    </location>
</feature>
<feature type="region of interest" description="Disordered" evidence="1">
    <location>
        <begin position="182"/>
        <end position="202"/>
    </location>
</feature>
<proteinExistence type="predicted"/>
<feature type="domain" description="Integrase catalytic" evidence="2">
    <location>
        <begin position="1"/>
        <end position="151"/>
    </location>
</feature>
<dbReference type="PROSITE" id="PS50994">
    <property type="entry name" value="INTEGRASE"/>
    <property type="match status" value="1"/>
</dbReference>
<dbReference type="EMBL" id="BFEA01000146">
    <property type="protein sequence ID" value="GBG71446.1"/>
    <property type="molecule type" value="Genomic_DNA"/>
</dbReference>
<dbReference type="Proteomes" id="UP000265515">
    <property type="component" value="Unassembled WGS sequence"/>
</dbReference>
<dbReference type="InterPro" id="IPR007021">
    <property type="entry name" value="DUF659"/>
</dbReference>
<dbReference type="GO" id="GO:0003676">
    <property type="term" value="F:nucleic acid binding"/>
    <property type="evidence" value="ECO:0007669"/>
    <property type="project" value="InterPro"/>
</dbReference>
<dbReference type="Gramene" id="GBG71446">
    <property type="protein sequence ID" value="GBG71446"/>
    <property type="gene ID" value="CBR_g8865"/>
</dbReference>
<keyword evidence="4" id="KW-1185">Reference proteome</keyword>
<dbReference type="InterPro" id="IPR001584">
    <property type="entry name" value="Integrase_cat-core"/>
</dbReference>
<dbReference type="SUPFAM" id="SSF53098">
    <property type="entry name" value="Ribonuclease H-like"/>
    <property type="match status" value="2"/>
</dbReference>
<evidence type="ECO:0000313" key="3">
    <source>
        <dbReference type="EMBL" id="GBG71446.1"/>
    </source>
</evidence>
<dbReference type="OrthoDB" id="2423954at2759"/>
<feature type="compositionally biased region" description="Basic and acidic residues" evidence="1">
    <location>
        <begin position="764"/>
        <end position="776"/>
    </location>
</feature>
<evidence type="ECO:0000313" key="4">
    <source>
        <dbReference type="Proteomes" id="UP000265515"/>
    </source>
</evidence>
<reference evidence="3 4" key="1">
    <citation type="journal article" date="2018" name="Cell">
        <title>The Chara Genome: Secondary Complexity and Implications for Plant Terrestrialization.</title>
        <authorList>
            <person name="Nishiyama T."/>
            <person name="Sakayama H."/>
            <person name="Vries J.D."/>
            <person name="Buschmann H."/>
            <person name="Saint-Marcoux D."/>
            <person name="Ullrich K.K."/>
            <person name="Haas F.B."/>
            <person name="Vanderstraeten L."/>
            <person name="Becker D."/>
            <person name="Lang D."/>
            <person name="Vosolsobe S."/>
            <person name="Rombauts S."/>
            <person name="Wilhelmsson P.K.I."/>
            <person name="Janitza P."/>
            <person name="Kern R."/>
            <person name="Heyl A."/>
            <person name="Rumpler F."/>
            <person name="Villalobos L.I.A.C."/>
            <person name="Clay J.M."/>
            <person name="Skokan R."/>
            <person name="Toyoda A."/>
            <person name="Suzuki Y."/>
            <person name="Kagoshima H."/>
            <person name="Schijlen E."/>
            <person name="Tajeshwar N."/>
            <person name="Catarino B."/>
            <person name="Hetherington A.J."/>
            <person name="Saltykova A."/>
            <person name="Bonnot C."/>
            <person name="Breuninger H."/>
            <person name="Symeonidi A."/>
            <person name="Radhakrishnan G.V."/>
            <person name="Van Nieuwerburgh F."/>
            <person name="Deforce D."/>
            <person name="Chang C."/>
            <person name="Karol K.G."/>
            <person name="Hedrich R."/>
            <person name="Ulvskov P."/>
            <person name="Glockner G."/>
            <person name="Delwiche C.F."/>
            <person name="Petrasek J."/>
            <person name="Van de Peer Y."/>
            <person name="Friml J."/>
            <person name="Beilby M."/>
            <person name="Dolan L."/>
            <person name="Kohara Y."/>
            <person name="Sugano S."/>
            <person name="Fujiyama A."/>
            <person name="Delaux P.-M."/>
            <person name="Quint M."/>
            <person name="TheiBen G."/>
            <person name="Hagemann M."/>
            <person name="Harholt J."/>
            <person name="Dunand C."/>
            <person name="Zachgo S."/>
            <person name="Langdale J."/>
            <person name="Maumus F."/>
            <person name="Straeten D.V.D."/>
            <person name="Gould S.B."/>
            <person name="Rensing S.A."/>
        </authorList>
    </citation>
    <scope>NUCLEOTIDE SEQUENCE [LARGE SCALE GENOMIC DNA]</scope>
    <source>
        <strain evidence="3 4">S276</strain>
    </source>
</reference>
<name>A0A388KN08_CHABU</name>
<feature type="compositionally biased region" description="Basic residues" evidence="1">
    <location>
        <begin position="705"/>
        <end position="714"/>
    </location>
</feature>
<dbReference type="PANTHER" id="PTHR37984:SF5">
    <property type="entry name" value="PROTEIN NYNRIN-LIKE"/>
    <property type="match status" value="1"/>
</dbReference>
<dbReference type="InterPro" id="IPR050951">
    <property type="entry name" value="Retrovirus_Pol_polyprotein"/>
</dbReference>
<dbReference type="GO" id="GO:0015074">
    <property type="term" value="P:DNA integration"/>
    <property type="evidence" value="ECO:0007669"/>
    <property type="project" value="InterPro"/>
</dbReference>
<comment type="caution">
    <text evidence="3">The sequence shown here is derived from an EMBL/GenBank/DDBJ whole genome shotgun (WGS) entry which is preliminary data.</text>
</comment>
<sequence>MDVTCPFPHDRLGHDGILTVVDRLSKYARFLPCKYHVTAPELVRLLHTGWFCSHGVPEDIVSDHDTRFMSAFWTALMVESGTSIKPSSARHPQTDGQTERAHQTAHMMLRTLILPDHQDWVDRLPDIEFAYNTSVHPAIGMTPFGSAEEIRIRKPTSRSGWRIGVIRRMTKSCSEPVKKHFTEVGDSDRAKKEGESSEDDNEQRIVEAGVVDRSKSMVGLRHATPQSSTSVVGLRQTTIEDNAVMITAHEQTQRTVDDWMTVEYIPFNMMWSEYWDRMVHALMNTPKGFRYAEFENTRTKRVEVTRGRVAKRVEELRQEWLTTDCMLQLDGWTDRRQRPHINVMVSFPKGSIFSRSVCMSRCNKGASAYYGILKRAIEEIGAEAVVGVVMDNAVIYIEKVMQTSKHLLKLLKLVDGTGPTIINVYARMDNAVEKLRESTHFTEAEKDELEVIIMRRWNTMTSPLHCATLFLDLKYRASRPDIDAEIVDGFWTRLYSWCKEAAYMEVDAEVCSWIEGIGKHTTENARTQARTMQPARWWQKWCSDMPILQKQVVRLLGQASPSGCERNWSLFERIHSHLLNNLGAIKLSMLVFNRWNQHLLDFLTKKPKADDSTKWEADEPVEDLTRDDMASDARLRLGEWRARLRGTHSVHDEGENDDSGSDEEDIPVQAQQTAVAEEVTVQHRDEEVEDVEGVHLEGGPTPARATRKRGRQRKAPVEEEEVGTRRGTRKQGRLQMQPVEEEEAALEKTSSADKHGSSDGSSSSDERGAEHDENDGSGRSGGARDGSGSSDESEDGRGSSNGGEKDGRSSEEEDDSECEGGKEDGSSSKAENDSELQHSQTSH</sequence>
<dbReference type="PANTHER" id="PTHR37984">
    <property type="entry name" value="PROTEIN CBG26694"/>
    <property type="match status" value="1"/>
</dbReference>
<dbReference type="InterPro" id="IPR012337">
    <property type="entry name" value="RNaseH-like_sf"/>
</dbReference>
<dbReference type="AlphaFoldDB" id="A0A388KN08"/>
<dbReference type="Gene3D" id="3.30.420.10">
    <property type="entry name" value="Ribonuclease H-like superfamily/Ribonuclease H"/>
    <property type="match status" value="1"/>
</dbReference>
<evidence type="ECO:0000256" key="1">
    <source>
        <dbReference type="SAM" id="MobiDB-lite"/>
    </source>
</evidence>
<protein>
    <recommendedName>
        <fullName evidence="2">Integrase catalytic domain-containing protein</fullName>
    </recommendedName>
</protein>
<evidence type="ECO:0000259" key="2">
    <source>
        <dbReference type="PROSITE" id="PS50994"/>
    </source>
</evidence>
<feature type="region of interest" description="Disordered" evidence="1">
    <location>
        <begin position="647"/>
        <end position="843"/>
    </location>
</feature>
<organism evidence="3 4">
    <name type="scientific">Chara braunii</name>
    <name type="common">Braun's stonewort</name>
    <dbReference type="NCBI Taxonomy" id="69332"/>
    <lineage>
        <taxon>Eukaryota</taxon>
        <taxon>Viridiplantae</taxon>
        <taxon>Streptophyta</taxon>
        <taxon>Charophyceae</taxon>
        <taxon>Charales</taxon>
        <taxon>Characeae</taxon>
        <taxon>Chara</taxon>
    </lineage>
</organism>
<dbReference type="InterPro" id="IPR036397">
    <property type="entry name" value="RNaseH_sf"/>
</dbReference>